<evidence type="ECO:0000256" key="1">
    <source>
        <dbReference type="ARBA" id="ARBA00023002"/>
    </source>
</evidence>
<dbReference type="InterPro" id="IPR002938">
    <property type="entry name" value="FAD-bd"/>
</dbReference>
<dbReference type="EMBL" id="JBFALK010000007">
    <property type="protein sequence ID" value="MEV0970076.1"/>
    <property type="molecule type" value="Genomic_DNA"/>
</dbReference>
<dbReference type="PANTHER" id="PTHR13789:SF309">
    <property type="entry name" value="PUTATIVE (AFU_ORTHOLOGUE AFUA_6G14510)-RELATED"/>
    <property type="match status" value="1"/>
</dbReference>
<keyword evidence="5" id="KW-1185">Reference proteome</keyword>
<feature type="domain" description="FAD-binding" evidence="3">
    <location>
        <begin position="39"/>
        <end position="147"/>
    </location>
</feature>
<keyword evidence="1" id="KW-0560">Oxidoreductase</keyword>
<dbReference type="Proteomes" id="UP001551675">
    <property type="component" value="Unassembled WGS sequence"/>
</dbReference>
<evidence type="ECO:0000259" key="3">
    <source>
        <dbReference type="Pfam" id="PF01494"/>
    </source>
</evidence>
<accession>A0ABV3GES1</accession>
<dbReference type="Gene3D" id="3.50.50.60">
    <property type="entry name" value="FAD/NAD(P)-binding domain"/>
    <property type="match status" value="1"/>
</dbReference>
<evidence type="ECO:0000313" key="4">
    <source>
        <dbReference type="EMBL" id="MEV0970076.1"/>
    </source>
</evidence>
<comment type="caution">
    <text evidence="4">The sequence shown here is derived from an EMBL/GenBank/DDBJ whole genome shotgun (WGS) entry which is preliminary data.</text>
</comment>
<dbReference type="InterPro" id="IPR050493">
    <property type="entry name" value="FAD-dep_Monooxygenase_BioMet"/>
</dbReference>
<name>A0ABV3GES1_MICGL</name>
<dbReference type="GO" id="GO:0004497">
    <property type="term" value="F:monooxygenase activity"/>
    <property type="evidence" value="ECO:0007669"/>
    <property type="project" value="UniProtKB-KW"/>
</dbReference>
<dbReference type="SUPFAM" id="SSF51905">
    <property type="entry name" value="FAD/NAD(P)-binding domain"/>
    <property type="match status" value="1"/>
</dbReference>
<evidence type="ECO:0000313" key="5">
    <source>
        <dbReference type="Proteomes" id="UP001551675"/>
    </source>
</evidence>
<reference evidence="4 5" key="1">
    <citation type="submission" date="2024-06" db="EMBL/GenBank/DDBJ databases">
        <title>The Natural Products Discovery Center: Release of the First 8490 Sequenced Strains for Exploring Actinobacteria Biosynthetic Diversity.</title>
        <authorList>
            <person name="Kalkreuter E."/>
            <person name="Kautsar S.A."/>
            <person name="Yang D."/>
            <person name="Bader C.D."/>
            <person name="Teijaro C.N."/>
            <person name="Fluegel L."/>
            <person name="Davis C.M."/>
            <person name="Simpson J.R."/>
            <person name="Lauterbach L."/>
            <person name="Steele A.D."/>
            <person name="Gui C."/>
            <person name="Meng S."/>
            <person name="Li G."/>
            <person name="Viehrig K."/>
            <person name="Ye F."/>
            <person name="Su P."/>
            <person name="Kiefer A.F."/>
            <person name="Nichols A."/>
            <person name="Cepeda A.J."/>
            <person name="Yan W."/>
            <person name="Fan B."/>
            <person name="Jiang Y."/>
            <person name="Adhikari A."/>
            <person name="Zheng C.-J."/>
            <person name="Schuster L."/>
            <person name="Cowan T.M."/>
            <person name="Smanski M.J."/>
            <person name="Chevrette M.G."/>
            <person name="De Carvalho L.P.S."/>
            <person name="Shen B."/>
        </authorList>
    </citation>
    <scope>NUCLEOTIDE SEQUENCE [LARGE SCALE GENOMIC DNA]</scope>
    <source>
        <strain evidence="4 5">NPDC050100</strain>
    </source>
</reference>
<sequence>MRPGPVREKRAFPEPWGELRRAELGAATARPSCPAVLRRGSGVRRRYRAVAAPLPRRHRGRAGTRLEFDLEALAERFGSAARVIPRGSLITLLESGLPEGTVQFGARLAELRADEDGVRVRTQTGQEYSGDFLVGADGAHSRVRALVVGGGKAALASTVASRSLAVSGPRTLTQSEYLMRMNGAAPPGLATRGFGRLLRALSSRICRRRRPFQPGGHHLDLVADVARHPPSLQLAIK</sequence>
<organism evidence="4 5">
    <name type="scientific">Microtetraspora glauca</name>
    <dbReference type="NCBI Taxonomy" id="1996"/>
    <lineage>
        <taxon>Bacteria</taxon>
        <taxon>Bacillati</taxon>
        <taxon>Actinomycetota</taxon>
        <taxon>Actinomycetes</taxon>
        <taxon>Streptosporangiales</taxon>
        <taxon>Streptosporangiaceae</taxon>
        <taxon>Microtetraspora</taxon>
    </lineage>
</organism>
<gene>
    <name evidence="4" type="ORF">AB0I59_15665</name>
</gene>
<dbReference type="RefSeq" id="WP_358133267.1">
    <property type="nucleotide sequence ID" value="NZ_JBFALK010000007.1"/>
</dbReference>
<keyword evidence="2 4" id="KW-0503">Monooxygenase</keyword>
<protein>
    <submittedName>
        <fullName evidence="4">FAD-dependent monooxygenase</fullName>
    </submittedName>
</protein>
<evidence type="ECO:0000256" key="2">
    <source>
        <dbReference type="ARBA" id="ARBA00023033"/>
    </source>
</evidence>
<dbReference type="PANTHER" id="PTHR13789">
    <property type="entry name" value="MONOOXYGENASE"/>
    <property type="match status" value="1"/>
</dbReference>
<dbReference type="InterPro" id="IPR036188">
    <property type="entry name" value="FAD/NAD-bd_sf"/>
</dbReference>
<dbReference type="Pfam" id="PF01494">
    <property type="entry name" value="FAD_binding_3"/>
    <property type="match status" value="1"/>
</dbReference>
<proteinExistence type="predicted"/>